<dbReference type="InterPro" id="IPR006638">
    <property type="entry name" value="Elp3/MiaA/NifB-like_rSAM"/>
</dbReference>
<dbReference type="GO" id="GO:0051539">
    <property type="term" value="F:4 iron, 4 sulfur cluster binding"/>
    <property type="evidence" value="ECO:0007669"/>
    <property type="project" value="UniProtKB-KW"/>
</dbReference>
<dbReference type="NCBIfam" id="TIGR03956">
    <property type="entry name" value="rSAM_HydE"/>
    <property type="match status" value="1"/>
</dbReference>
<evidence type="ECO:0000256" key="5">
    <source>
        <dbReference type="PIRSR" id="PIRSR004762-1"/>
    </source>
</evidence>
<dbReference type="PIRSF" id="PIRSF004762">
    <property type="entry name" value="CHP00423"/>
    <property type="match status" value="1"/>
</dbReference>
<feature type="binding site" evidence="6">
    <location>
        <position position="137"/>
    </location>
    <ligand>
        <name>(3R)-3-methyl-D-ornithine</name>
        <dbReference type="ChEBI" id="CHEBI:64642"/>
    </ligand>
</feature>
<feature type="binding site" evidence="5">
    <location>
        <position position="67"/>
    </location>
    <ligand>
        <name>[4Fe-4S] cluster</name>
        <dbReference type="ChEBI" id="CHEBI:49883"/>
        <note>4Fe-4S-S-AdoMet</note>
    </ligand>
</feature>
<feature type="binding site" evidence="6">
    <location>
        <position position="162"/>
    </location>
    <ligand>
        <name>S-adenosyl-L-methionine</name>
        <dbReference type="ChEBI" id="CHEBI:59789"/>
    </ligand>
</feature>
<keyword evidence="3 5" id="KW-0408">Iron</keyword>
<dbReference type="EMBL" id="FMYP01000031">
    <property type="protein sequence ID" value="SDC42512.1"/>
    <property type="molecule type" value="Genomic_DNA"/>
</dbReference>
<dbReference type="OrthoDB" id="9775764at2"/>
<protein>
    <submittedName>
        <fullName evidence="8">Biotin synthase</fullName>
    </submittedName>
</protein>
<dbReference type="GO" id="GO:0046872">
    <property type="term" value="F:metal ion binding"/>
    <property type="evidence" value="ECO:0007669"/>
    <property type="project" value="UniProtKB-KW"/>
</dbReference>
<dbReference type="STRING" id="1640674.SAMN05216323_10313"/>
<gene>
    <name evidence="8" type="ORF">SAMN05216323_10313</name>
</gene>
<dbReference type="PANTHER" id="PTHR43726:SF1">
    <property type="entry name" value="BIOTIN SYNTHASE"/>
    <property type="match status" value="1"/>
</dbReference>
<name>A0A1G6LGF5_9BACT</name>
<feature type="binding site" evidence="5">
    <location>
        <position position="60"/>
    </location>
    <ligand>
        <name>[4Fe-4S] cluster</name>
        <dbReference type="ChEBI" id="CHEBI:49883"/>
        <note>4Fe-4S-S-AdoMet</note>
    </ligand>
</feature>
<dbReference type="SUPFAM" id="SSF102114">
    <property type="entry name" value="Radical SAM enzymes"/>
    <property type="match status" value="1"/>
</dbReference>
<keyword evidence="2" id="KW-0479">Metal-binding</keyword>
<organism evidence="8 9">
    <name type="scientific">Williamwhitmania taraxaci</name>
    <dbReference type="NCBI Taxonomy" id="1640674"/>
    <lineage>
        <taxon>Bacteria</taxon>
        <taxon>Pseudomonadati</taxon>
        <taxon>Bacteroidota</taxon>
        <taxon>Bacteroidia</taxon>
        <taxon>Bacteroidales</taxon>
        <taxon>Williamwhitmaniaceae</taxon>
        <taxon>Williamwhitmania</taxon>
    </lineage>
</organism>
<proteinExistence type="predicted"/>
<evidence type="ECO:0000259" key="7">
    <source>
        <dbReference type="PROSITE" id="PS51918"/>
    </source>
</evidence>
<dbReference type="Pfam" id="PF04055">
    <property type="entry name" value="Radical_SAM"/>
    <property type="match status" value="1"/>
</dbReference>
<dbReference type="RefSeq" id="WP_092438256.1">
    <property type="nucleotide sequence ID" value="NZ_FMYP01000031.1"/>
</dbReference>
<feature type="binding site" evidence="5">
    <location>
        <position position="64"/>
    </location>
    <ligand>
        <name>[4Fe-4S] cluster</name>
        <dbReference type="ChEBI" id="CHEBI:49883"/>
        <note>4Fe-4S-S-AdoMet</note>
    </ligand>
</feature>
<dbReference type="SFLD" id="SFLDG01280">
    <property type="entry name" value="HydE/PylB-like"/>
    <property type="match status" value="1"/>
</dbReference>
<dbReference type="GO" id="GO:0016740">
    <property type="term" value="F:transferase activity"/>
    <property type="evidence" value="ECO:0007669"/>
    <property type="project" value="TreeGrafter"/>
</dbReference>
<evidence type="ECO:0000256" key="6">
    <source>
        <dbReference type="PIRSR" id="PIRSR004762-2"/>
    </source>
</evidence>
<evidence type="ECO:0000313" key="8">
    <source>
        <dbReference type="EMBL" id="SDC42512.1"/>
    </source>
</evidence>
<keyword evidence="5" id="KW-0004">4Fe-4S</keyword>
<dbReference type="SFLD" id="SFLDS00029">
    <property type="entry name" value="Radical_SAM"/>
    <property type="match status" value="1"/>
</dbReference>
<feature type="domain" description="Radical SAM core" evidence="7">
    <location>
        <begin position="46"/>
        <end position="270"/>
    </location>
</feature>
<dbReference type="CDD" id="cd01335">
    <property type="entry name" value="Radical_SAM"/>
    <property type="match status" value="1"/>
</dbReference>
<dbReference type="SFLD" id="SFLDG01060">
    <property type="entry name" value="BATS_domain_containing"/>
    <property type="match status" value="1"/>
</dbReference>
<dbReference type="InterPro" id="IPR013785">
    <property type="entry name" value="Aldolase_TIM"/>
</dbReference>
<keyword evidence="1 5" id="KW-0949">S-adenosyl-L-methionine</keyword>
<keyword evidence="4 5" id="KW-0411">Iron-sulfur</keyword>
<reference evidence="8 9" key="1">
    <citation type="submission" date="2016-09" db="EMBL/GenBank/DDBJ databases">
        <authorList>
            <person name="Capua I."/>
            <person name="De Benedictis P."/>
            <person name="Joannis T."/>
            <person name="Lombin L.H."/>
            <person name="Cattoli G."/>
        </authorList>
    </citation>
    <scope>NUCLEOTIDE SEQUENCE [LARGE SCALE GENOMIC DNA]</scope>
    <source>
        <strain evidence="8 9">A7P-90m</strain>
    </source>
</reference>
<evidence type="ECO:0000256" key="2">
    <source>
        <dbReference type="ARBA" id="ARBA00022723"/>
    </source>
</evidence>
<dbReference type="InterPro" id="IPR024021">
    <property type="entry name" value="FeFe-hyd_HydE_rSAM"/>
</dbReference>
<sequence length="355" mass="40345">MIQLNEILSKNEFTKEEIIYLLSLEGPEKTALFEKSSAVKLATIGNKVYYRGLIELSNVCSKDCLYCGIRNSNENVHRYNITDEEVLEVSKFAWDNKYGSIALQSGELRSPAFTKRITNLLKKIKEMSNGELGVTISLGEQDEATYQEWFDAGAHRYLLRIEVSNPALYYKYHPGDHSYEERLECLRALKRIGYQTGTGVMVGLPFQTLDDLADDLLFMKDMDVHMVGMGPFVEHHDTPLYKYSNLLLPKEERFTLTLKMIAILRLMMPDINMVAATAMQAIDPLGREKAIKVGANILMPNITPGKYRDDYKLYENKPCTDDAAEDCKNCLEARVHIAGHEVGYGEWGDSKHFGK</sequence>
<dbReference type="PROSITE" id="PS51918">
    <property type="entry name" value="RADICAL_SAM"/>
    <property type="match status" value="1"/>
</dbReference>
<evidence type="ECO:0000256" key="3">
    <source>
        <dbReference type="ARBA" id="ARBA00023004"/>
    </source>
</evidence>
<dbReference type="InterPro" id="IPR007197">
    <property type="entry name" value="rSAM"/>
</dbReference>
<evidence type="ECO:0000256" key="1">
    <source>
        <dbReference type="ARBA" id="ARBA00022691"/>
    </source>
</evidence>
<keyword evidence="9" id="KW-1185">Reference proteome</keyword>
<evidence type="ECO:0000313" key="9">
    <source>
        <dbReference type="Proteomes" id="UP000199452"/>
    </source>
</evidence>
<dbReference type="AlphaFoldDB" id="A0A1G6LGF5"/>
<dbReference type="InterPro" id="IPR034422">
    <property type="entry name" value="HydE/PylB-like"/>
</dbReference>
<dbReference type="SMART" id="SM00729">
    <property type="entry name" value="Elp3"/>
    <property type="match status" value="1"/>
</dbReference>
<dbReference type="PANTHER" id="PTHR43726">
    <property type="entry name" value="3-METHYLORNITHINE SYNTHASE"/>
    <property type="match status" value="1"/>
</dbReference>
<comment type="cofactor">
    <cofactor evidence="5">
        <name>[4Fe-4S] cluster</name>
        <dbReference type="ChEBI" id="CHEBI:49883"/>
    </cofactor>
    <text evidence="5">Binds 1 [4Fe-4S] cluster. The cluster is coordinated with 3 cysteines and an exchangeable S-adenosyl-L-methionine.</text>
</comment>
<dbReference type="InterPro" id="IPR058240">
    <property type="entry name" value="rSAM_sf"/>
</dbReference>
<dbReference type="Gene3D" id="3.20.20.70">
    <property type="entry name" value="Aldolase class I"/>
    <property type="match status" value="1"/>
</dbReference>
<dbReference type="Proteomes" id="UP000199452">
    <property type="component" value="Unassembled WGS sequence"/>
</dbReference>
<accession>A0A1G6LGF5</accession>
<evidence type="ECO:0000256" key="4">
    <source>
        <dbReference type="ARBA" id="ARBA00023014"/>
    </source>
</evidence>
<feature type="binding site" evidence="6">
    <location>
        <position position="182"/>
    </location>
    <ligand>
        <name>S-adenosyl-L-methionine</name>
        <dbReference type="ChEBI" id="CHEBI:59789"/>
    </ligand>
</feature>